<keyword evidence="6" id="KW-0418">Kinase</keyword>
<feature type="domain" description="PAS" evidence="9">
    <location>
        <begin position="2"/>
        <end position="45"/>
    </location>
</feature>
<evidence type="ECO:0000256" key="3">
    <source>
        <dbReference type="ARBA" id="ARBA00022553"/>
    </source>
</evidence>
<dbReference type="Gene3D" id="1.20.5.1930">
    <property type="match status" value="1"/>
</dbReference>
<dbReference type="InterPro" id="IPR036890">
    <property type="entry name" value="HATPase_C_sf"/>
</dbReference>
<dbReference type="Pfam" id="PF02518">
    <property type="entry name" value="HATPase_c"/>
    <property type="match status" value="1"/>
</dbReference>
<dbReference type="InterPro" id="IPR035965">
    <property type="entry name" value="PAS-like_dom_sf"/>
</dbReference>
<dbReference type="STRING" id="471514.AN477_00760"/>
<evidence type="ECO:0000256" key="6">
    <source>
        <dbReference type="ARBA" id="ARBA00022777"/>
    </source>
</evidence>
<dbReference type="EMBL" id="LJCO01000008">
    <property type="protein sequence ID" value="KPV45725.1"/>
    <property type="molecule type" value="Genomic_DNA"/>
</dbReference>
<dbReference type="PANTHER" id="PTHR24421:SF10">
    <property type="entry name" value="NITRATE_NITRITE SENSOR PROTEIN NARQ"/>
    <property type="match status" value="1"/>
</dbReference>
<organism evidence="10 11">
    <name type="scientific">Alicyclobacillus ferrooxydans</name>
    <dbReference type="NCBI Taxonomy" id="471514"/>
    <lineage>
        <taxon>Bacteria</taxon>
        <taxon>Bacillati</taxon>
        <taxon>Bacillota</taxon>
        <taxon>Bacilli</taxon>
        <taxon>Bacillales</taxon>
        <taxon>Alicyclobacillaceae</taxon>
        <taxon>Alicyclobacillus</taxon>
    </lineage>
</organism>
<evidence type="ECO:0000256" key="1">
    <source>
        <dbReference type="ARBA" id="ARBA00000085"/>
    </source>
</evidence>
<keyword evidence="5" id="KW-0547">Nucleotide-binding</keyword>
<dbReference type="GO" id="GO:0005524">
    <property type="term" value="F:ATP binding"/>
    <property type="evidence" value="ECO:0007669"/>
    <property type="project" value="UniProtKB-KW"/>
</dbReference>
<dbReference type="AlphaFoldDB" id="A0A0N8PPZ8"/>
<dbReference type="Proteomes" id="UP000050482">
    <property type="component" value="Unassembled WGS sequence"/>
</dbReference>
<comment type="caution">
    <text evidence="10">The sequence shown here is derived from an EMBL/GenBank/DDBJ whole genome shotgun (WGS) entry which is preliminary data.</text>
</comment>
<dbReference type="GO" id="GO:0016020">
    <property type="term" value="C:membrane"/>
    <property type="evidence" value="ECO:0007669"/>
    <property type="project" value="InterPro"/>
</dbReference>
<evidence type="ECO:0000256" key="2">
    <source>
        <dbReference type="ARBA" id="ARBA00012438"/>
    </source>
</evidence>
<dbReference type="PROSITE" id="PS50112">
    <property type="entry name" value="PAS"/>
    <property type="match status" value="1"/>
</dbReference>
<dbReference type="SUPFAM" id="SSF55874">
    <property type="entry name" value="ATPase domain of HSP90 chaperone/DNA topoisomerase II/histidine kinase"/>
    <property type="match status" value="1"/>
</dbReference>
<proteinExistence type="predicted"/>
<name>A0A0N8PPZ8_9BACL</name>
<accession>A0A0N8PPZ8</accession>
<sequence length="348" mass="39899">MEYGRFRELFTSLSDGIIVMDPNRSIVYTNPAAVRMTGWNLNDTVPYCRYCQERQLAPGEQRCLLAQERDRSYFESQLPTRTEGWVTVGMSRTFLMPQNDSRIRDMVITIRDVTLEQQEEELRLTRRLTYQTWKVQEEERKRLSQELHDGVSQSLYAVNLGLGHLAKHIDTPKLSAKIRELQQQMDTSIEEVRALSKTLYPAVLYSLGLVAALQTFAETMTNTNLMVSYITNIPSDTQVPPETAVHIYRIVQEATHNAVLHGRADFVVIQLNQENDIITLDIHDNGIGFRPESQDFTGYGLRNMQERARAIGSPFSITSHEREGTQIHLVIPMSWRKTLPSSNAKQLP</sequence>
<evidence type="ECO:0000313" key="11">
    <source>
        <dbReference type="Proteomes" id="UP000050482"/>
    </source>
</evidence>
<protein>
    <recommendedName>
        <fullName evidence="2">histidine kinase</fullName>
        <ecNumber evidence="2">2.7.13.3</ecNumber>
    </recommendedName>
</protein>
<dbReference type="SUPFAM" id="SSF55785">
    <property type="entry name" value="PYP-like sensor domain (PAS domain)"/>
    <property type="match status" value="1"/>
</dbReference>
<dbReference type="InterPro" id="IPR000014">
    <property type="entry name" value="PAS"/>
</dbReference>
<dbReference type="Pfam" id="PF07730">
    <property type="entry name" value="HisKA_3"/>
    <property type="match status" value="1"/>
</dbReference>
<dbReference type="InterPro" id="IPR050482">
    <property type="entry name" value="Sensor_HK_TwoCompSys"/>
</dbReference>
<keyword evidence="4" id="KW-0808">Transferase</keyword>
<evidence type="ECO:0000313" key="10">
    <source>
        <dbReference type="EMBL" id="KPV45725.1"/>
    </source>
</evidence>
<dbReference type="EC" id="2.7.13.3" evidence="2"/>
<keyword evidence="8" id="KW-0902">Two-component regulatory system</keyword>
<evidence type="ECO:0000256" key="4">
    <source>
        <dbReference type="ARBA" id="ARBA00022679"/>
    </source>
</evidence>
<evidence type="ECO:0000259" key="9">
    <source>
        <dbReference type="PROSITE" id="PS50112"/>
    </source>
</evidence>
<dbReference type="Pfam" id="PF13188">
    <property type="entry name" value="PAS_8"/>
    <property type="match status" value="1"/>
</dbReference>
<dbReference type="PANTHER" id="PTHR24421">
    <property type="entry name" value="NITRATE/NITRITE SENSOR PROTEIN NARX-RELATED"/>
    <property type="match status" value="1"/>
</dbReference>
<keyword evidence="11" id="KW-1185">Reference proteome</keyword>
<evidence type="ECO:0000256" key="5">
    <source>
        <dbReference type="ARBA" id="ARBA00022741"/>
    </source>
</evidence>
<dbReference type="GO" id="GO:0046983">
    <property type="term" value="F:protein dimerization activity"/>
    <property type="evidence" value="ECO:0007669"/>
    <property type="project" value="InterPro"/>
</dbReference>
<dbReference type="InterPro" id="IPR003594">
    <property type="entry name" value="HATPase_dom"/>
</dbReference>
<gene>
    <name evidence="10" type="ORF">AN477_00760</name>
</gene>
<dbReference type="InterPro" id="IPR011712">
    <property type="entry name" value="Sig_transdc_His_kin_sub3_dim/P"/>
</dbReference>
<dbReference type="SMART" id="SM00387">
    <property type="entry name" value="HATPase_c"/>
    <property type="match status" value="1"/>
</dbReference>
<evidence type="ECO:0000256" key="8">
    <source>
        <dbReference type="ARBA" id="ARBA00023012"/>
    </source>
</evidence>
<dbReference type="CDD" id="cd16917">
    <property type="entry name" value="HATPase_UhpB-NarQ-NarX-like"/>
    <property type="match status" value="1"/>
</dbReference>
<keyword evidence="3" id="KW-0597">Phosphoprotein</keyword>
<reference evidence="10 11" key="1">
    <citation type="submission" date="2015-09" db="EMBL/GenBank/DDBJ databases">
        <title>Draft genome sequence of Alicyclobacillus ferrooxydans DSM 22381.</title>
        <authorList>
            <person name="Hemp J."/>
        </authorList>
    </citation>
    <scope>NUCLEOTIDE SEQUENCE [LARGE SCALE GENOMIC DNA]</scope>
    <source>
        <strain evidence="10 11">TC-34</strain>
    </source>
</reference>
<dbReference type="GO" id="GO:0000155">
    <property type="term" value="F:phosphorelay sensor kinase activity"/>
    <property type="evidence" value="ECO:0007669"/>
    <property type="project" value="InterPro"/>
</dbReference>
<dbReference type="PATRIC" id="fig|471514.4.peg.126"/>
<dbReference type="NCBIfam" id="TIGR00229">
    <property type="entry name" value="sensory_box"/>
    <property type="match status" value="1"/>
</dbReference>
<comment type="catalytic activity">
    <reaction evidence="1">
        <text>ATP + protein L-histidine = ADP + protein N-phospho-L-histidine.</text>
        <dbReference type="EC" id="2.7.13.3"/>
    </reaction>
</comment>
<evidence type="ECO:0000256" key="7">
    <source>
        <dbReference type="ARBA" id="ARBA00022840"/>
    </source>
</evidence>
<dbReference type="Gene3D" id="3.30.450.20">
    <property type="entry name" value="PAS domain"/>
    <property type="match status" value="1"/>
</dbReference>
<dbReference type="Gene3D" id="3.30.565.10">
    <property type="entry name" value="Histidine kinase-like ATPase, C-terminal domain"/>
    <property type="match status" value="1"/>
</dbReference>
<keyword evidence="7" id="KW-0067">ATP-binding</keyword>